<comment type="caution">
    <text evidence="1">The sequence shown here is derived from an EMBL/GenBank/DDBJ whole genome shotgun (WGS) entry which is preliminary data.</text>
</comment>
<evidence type="ECO:0000313" key="1">
    <source>
        <dbReference type="EMBL" id="CAA2969872.1"/>
    </source>
</evidence>
<gene>
    <name evidence="1" type="ORF">OLEA9_A089200</name>
</gene>
<proteinExistence type="predicted"/>
<sequence length="145" mass="17461">MTTKGVDASRVELEFAQEMEKVFDKKRSENEVERHWCKGVVERRKRRRKRRRDLECLEHEKNEKHVFFKAAKKQSYLTPKEEAKFSWYLKCSISELVPKICEANNDLSRRLQSILHDIIPGRNETKLEAMEKKEMLKREIQKLLN</sequence>
<dbReference type="Proteomes" id="UP000594638">
    <property type="component" value="Unassembled WGS sequence"/>
</dbReference>
<keyword evidence="2" id="KW-1185">Reference proteome</keyword>
<name>A0A8S0QUH3_OLEEU</name>
<dbReference type="Gramene" id="OE9A089200T1">
    <property type="protein sequence ID" value="OE9A089200C1"/>
    <property type="gene ID" value="OE9A089200"/>
</dbReference>
<dbReference type="EMBL" id="CACTIH010001954">
    <property type="protein sequence ID" value="CAA2969872.1"/>
    <property type="molecule type" value="Genomic_DNA"/>
</dbReference>
<reference evidence="1 2" key="1">
    <citation type="submission" date="2019-12" db="EMBL/GenBank/DDBJ databases">
        <authorList>
            <person name="Alioto T."/>
            <person name="Alioto T."/>
            <person name="Gomez Garrido J."/>
        </authorList>
    </citation>
    <scope>NUCLEOTIDE SEQUENCE [LARGE SCALE GENOMIC DNA]</scope>
</reference>
<accession>A0A8S0QUH3</accession>
<dbReference type="AlphaFoldDB" id="A0A8S0QUH3"/>
<organism evidence="1 2">
    <name type="scientific">Olea europaea subsp. europaea</name>
    <dbReference type="NCBI Taxonomy" id="158383"/>
    <lineage>
        <taxon>Eukaryota</taxon>
        <taxon>Viridiplantae</taxon>
        <taxon>Streptophyta</taxon>
        <taxon>Embryophyta</taxon>
        <taxon>Tracheophyta</taxon>
        <taxon>Spermatophyta</taxon>
        <taxon>Magnoliopsida</taxon>
        <taxon>eudicotyledons</taxon>
        <taxon>Gunneridae</taxon>
        <taxon>Pentapetalae</taxon>
        <taxon>asterids</taxon>
        <taxon>lamiids</taxon>
        <taxon>Lamiales</taxon>
        <taxon>Oleaceae</taxon>
        <taxon>Oleeae</taxon>
        <taxon>Olea</taxon>
    </lineage>
</organism>
<protein>
    <submittedName>
        <fullName evidence="1">Uncharacterized protein</fullName>
    </submittedName>
</protein>
<dbReference type="OrthoDB" id="206108at2759"/>
<evidence type="ECO:0000313" key="2">
    <source>
        <dbReference type="Proteomes" id="UP000594638"/>
    </source>
</evidence>